<dbReference type="Proteomes" id="UP001499909">
    <property type="component" value="Unassembled WGS sequence"/>
</dbReference>
<keyword evidence="2" id="KW-1185">Reference proteome</keyword>
<dbReference type="RefSeq" id="WP_345117978.1">
    <property type="nucleotide sequence ID" value="NZ_BAABDH010000114.1"/>
</dbReference>
<sequence length="147" mass="16557">MFTSRTLLPLFTLLFGLLGFLSGCNKDNDSTSDPAPEITLTALTTAKSWRLDEIKQNNQTSSSGTGIKDRYTFTFRADGSYTQTLLADNTTYPGVWMLMSNNTMLHLVDHKGDSHAYTLTGLTAQQLRYRWTNKENKLEEFVFSAQP</sequence>
<comment type="caution">
    <text evidence="1">The sequence shown here is derived from an EMBL/GenBank/DDBJ whole genome shotgun (WGS) entry which is preliminary data.</text>
</comment>
<name>A0ABP7NYG6_9BACT</name>
<dbReference type="EMBL" id="BAABDH010000114">
    <property type="protein sequence ID" value="GAA3955827.1"/>
    <property type="molecule type" value="Genomic_DNA"/>
</dbReference>
<dbReference type="PROSITE" id="PS51257">
    <property type="entry name" value="PROKAR_LIPOPROTEIN"/>
    <property type="match status" value="1"/>
</dbReference>
<gene>
    <name evidence="1" type="ORF">GCM10022406_41510</name>
</gene>
<evidence type="ECO:0000313" key="1">
    <source>
        <dbReference type="EMBL" id="GAA3955827.1"/>
    </source>
</evidence>
<organism evidence="1 2">
    <name type="scientific">Hymenobacter algoricola</name>
    <dbReference type="NCBI Taxonomy" id="486267"/>
    <lineage>
        <taxon>Bacteria</taxon>
        <taxon>Pseudomonadati</taxon>
        <taxon>Bacteroidota</taxon>
        <taxon>Cytophagia</taxon>
        <taxon>Cytophagales</taxon>
        <taxon>Hymenobacteraceae</taxon>
        <taxon>Hymenobacter</taxon>
    </lineage>
</organism>
<proteinExistence type="predicted"/>
<evidence type="ECO:0008006" key="3">
    <source>
        <dbReference type="Google" id="ProtNLM"/>
    </source>
</evidence>
<accession>A0ABP7NYG6</accession>
<reference evidence="2" key="1">
    <citation type="journal article" date="2019" name="Int. J. Syst. Evol. Microbiol.">
        <title>The Global Catalogue of Microorganisms (GCM) 10K type strain sequencing project: providing services to taxonomists for standard genome sequencing and annotation.</title>
        <authorList>
            <consortium name="The Broad Institute Genomics Platform"/>
            <consortium name="The Broad Institute Genome Sequencing Center for Infectious Disease"/>
            <person name="Wu L."/>
            <person name="Ma J."/>
        </authorList>
    </citation>
    <scope>NUCLEOTIDE SEQUENCE [LARGE SCALE GENOMIC DNA]</scope>
    <source>
        <strain evidence="2">JCM 17214</strain>
    </source>
</reference>
<evidence type="ECO:0000313" key="2">
    <source>
        <dbReference type="Proteomes" id="UP001499909"/>
    </source>
</evidence>
<protein>
    <recommendedName>
        <fullName evidence="3">Lipocalin-like domain-containing protein</fullName>
    </recommendedName>
</protein>